<dbReference type="RefSeq" id="WP_157864280.1">
    <property type="nucleotide sequence ID" value="NZ_CP080997.1"/>
</dbReference>
<dbReference type="KEGG" id="mher:K3U94_13455"/>
<evidence type="ECO:0000313" key="4">
    <source>
        <dbReference type="Proteomes" id="UP000825008"/>
    </source>
</evidence>
<reference evidence="3" key="1">
    <citation type="submission" date="2021-08" db="EMBL/GenBank/DDBJ databases">
        <title>Whole genome sequencing of non-tuberculosis mycobacteria type-strains.</title>
        <authorList>
            <person name="Igarashi Y."/>
            <person name="Osugi A."/>
            <person name="Mitarai S."/>
        </authorList>
    </citation>
    <scope>NUCLEOTIDE SEQUENCE</scope>
    <source>
        <strain evidence="3">JCM 30995</strain>
    </source>
</reference>
<dbReference type="InterPro" id="IPR019674">
    <property type="entry name" value="Lipoprotein_LpqN/LpqT-like"/>
</dbReference>
<dbReference type="OrthoDB" id="4761628at2"/>
<dbReference type="Pfam" id="PF10738">
    <property type="entry name" value="Lpp-LpqN"/>
    <property type="match status" value="1"/>
</dbReference>
<evidence type="ECO:0000256" key="2">
    <source>
        <dbReference type="SAM" id="MobiDB-lite"/>
    </source>
</evidence>
<gene>
    <name evidence="3" type="ORF">K3U94_13455</name>
</gene>
<organism evidence="3 4">
    <name type="scientific">Mycolicibacter heraklionensis</name>
    <dbReference type="NCBI Taxonomy" id="512402"/>
    <lineage>
        <taxon>Bacteria</taxon>
        <taxon>Bacillati</taxon>
        <taxon>Actinomycetota</taxon>
        <taxon>Actinomycetes</taxon>
        <taxon>Mycobacteriales</taxon>
        <taxon>Mycobacteriaceae</taxon>
        <taxon>Mycolicibacter</taxon>
    </lineage>
</organism>
<accession>A0A9X7WD73</accession>
<feature type="compositionally biased region" description="Low complexity" evidence="2">
    <location>
        <begin position="41"/>
        <end position="55"/>
    </location>
</feature>
<evidence type="ECO:0000313" key="3">
    <source>
        <dbReference type="EMBL" id="QZA06068.1"/>
    </source>
</evidence>
<proteinExistence type="predicted"/>
<sequence length="216" mass="22670">MAIGAAALVMVIALIAAALVAAALIVSRRGHEPESLHPPKSGVSDSSLSSRCSPSTVPLASLDHRTADEPRLALPQPPGWHLDPAQRPPAVRAVMQGPGSEANRYQPNAVVTLENLTGTAGTPQEALDWEIEGLSKIGVLLDRIPSTVCGYPAVTLTYDMGLANHEATCLIVAGRDSDDKLWAAVVTVQAFGPDHPAYVSEKYAILTGFQFAFAGD</sequence>
<feature type="region of interest" description="Disordered" evidence="2">
    <location>
        <begin position="31"/>
        <end position="65"/>
    </location>
</feature>
<name>A0A9X7WD73_9MYCO</name>
<dbReference type="AlphaFoldDB" id="A0A9X7WD73"/>
<keyword evidence="1" id="KW-0732">Signal</keyword>
<dbReference type="EMBL" id="CP080997">
    <property type="protein sequence ID" value="QZA06068.1"/>
    <property type="molecule type" value="Genomic_DNA"/>
</dbReference>
<protein>
    <submittedName>
        <fullName evidence="3">LpqN/LpqT family lipoprotein</fullName>
    </submittedName>
</protein>
<dbReference type="Proteomes" id="UP000825008">
    <property type="component" value="Chromosome"/>
</dbReference>
<evidence type="ECO:0000256" key="1">
    <source>
        <dbReference type="ARBA" id="ARBA00022729"/>
    </source>
</evidence>
<keyword evidence="3" id="KW-0449">Lipoprotein</keyword>
<dbReference type="Gene3D" id="3.40.1000.10">
    <property type="entry name" value="Mog1/PsbP, alpha/beta/alpha sandwich"/>
    <property type="match status" value="1"/>
</dbReference>